<dbReference type="InterPro" id="IPR010499">
    <property type="entry name" value="AraC_E-bd"/>
</dbReference>
<proteinExistence type="predicted"/>
<dbReference type="AlphaFoldDB" id="A0A7H8Q656"/>
<accession>A0A7H8Q656</accession>
<reference evidence="3" key="1">
    <citation type="submission" date="2020-06" db="EMBL/GenBank/DDBJ databases">
        <title>Isolation of Planomicrobium glaciei.</title>
        <authorList>
            <person name="Malisova L."/>
            <person name="Safrankova R."/>
            <person name="Jakubu V."/>
            <person name="Spanelova P."/>
        </authorList>
    </citation>
    <scope>NUCLEOTIDE SEQUENCE [LARGE SCALE GENOMIC DNA]</scope>
    <source>
        <strain evidence="3">NRL-ATB46093</strain>
    </source>
</reference>
<dbReference type="Pfam" id="PF06445">
    <property type="entry name" value="GyrI-like"/>
    <property type="match status" value="1"/>
</dbReference>
<protein>
    <submittedName>
        <fullName evidence="2">GyrI-like domain-containing protein</fullName>
    </submittedName>
</protein>
<name>A0A7H8Q656_9BACL</name>
<organism evidence="2 3">
    <name type="scientific">Planococcus glaciei</name>
    <dbReference type="NCBI Taxonomy" id="459472"/>
    <lineage>
        <taxon>Bacteria</taxon>
        <taxon>Bacillati</taxon>
        <taxon>Bacillota</taxon>
        <taxon>Bacilli</taxon>
        <taxon>Bacillales</taxon>
        <taxon>Caryophanaceae</taxon>
        <taxon>Planococcus</taxon>
    </lineage>
</organism>
<evidence type="ECO:0000313" key="3">
    <source>
        <dbReference type="Proteomes" id="UP000509222"/>
    </source>
</evidence>
<dbReference type="EMBL" id="CP051177">
    <property type="protein sequence ID" value="QKX49426.1"/>
    <property type="molecule type" value="Genomic_DNA"/>
</dbReference>
<evidence type="ECO:0000259" key="1">
    <source>
        <dbReference type="SMART" id="SM00871"/>
    </source>
</evidence>
<dbReference type="RefSeq" id="WP_176293953.1">
    <property type="nucleotide sequence ID" value="NZ_CP051177.1"/>
</dbReference>
<dbReference type="Gene3D" id="3.20.80.10">
    <property type="entry name" value="Regulatory factor, effector binding domain"/>
    <property type="match status" value="1"/>
</dbReference>
<feature type="domain" description="AraC effector-binding" evidence="1">
    <location>
        <begin position="7"/>
        <end position="168"/>
    </location>
</feature>
<dbReference type="InterPro" id="IPR029442">
    <property type="entry name" value="GyrI-like"/>
</dbReference>
<keyword evidence="3" id="KW-1185">Reference proteome</keyword>
<dbReference type="Proteomes" id="UP000509222">
    <property type="component" value="Chromosome"/>
</dbReference>
<dbReference type="SUPFAM" id="SSF55136">
    <property type="entry name" value="Probable bacterial effector-binding domain"/>
    <property type="match status" value="1"/>
</dbReference>
<gene>
    <name evidence="2" type="ORF">HF394_01885</name>
</gene>
<dbReference type="InterPro" id="IPR011256">
    <property type="entry name" value="Reg_factor_effector_dom_sf"/>
</dbReference>
<sequence>MRYEYINEPTVELRTEQPYVAIPIQVTLKDWAQTTVLLPEIYDWLNKKDIEPSGEPFYRYWCIGSEEAEFSLEVGVPIERMVAGDERVIASFIPGGSYAIAVHQGHPDQLEISLKQLEEWTKKEELDIDKRWEADDEIWNGRFEYYLTDPELEPDLHKWQIEIAFLLMQDDAA</sequence>
<evidence type="ECO:0000313" key="2">
    <source>
        <dbReference type="EMBL" id="QKX49426.1"/>
    </source>
</evidence>
<dbReference type="SMART" id="SM00871">
    <property type="entry name" value="AraC_E_bind"/>
    <property type="match status" value="1"/>
</dbReference>